<gene>
    <name evidence="1" type="ORF">L484_018193</name>
</gene>
<name>W9R9L5_9ROSA</name>
<dbReference type="EMBL" id="KE344761">
    <property type="protein sequence ID" value="EXB77676.1"/>
    <property type="molecule type" value="Genomic_DNA"/>
</dbReference>
<organism evidence="1 2">
    <name type="scientific">Morus notabilis</name>
    <dbReference type="NCBI Taxonomy" id="981085"/>
    <lineage>
        <taxon>Eukaryota</taxon>
        <taxon>Viridiplantae</taxon>
        <taxon>Streptophyta</taxon>
        <taxon>Embryophyta</taxon>
        <taxon>Tracheophyta</taxon>
        <taxon>Spermatophyta</taxon>
        <taxon>Magnoliopsida</taxon>
        <taxon>eudicotyledons</taxon>
        <taxon>Gunneridae</taxon>
        <taxon>Pentapetalae</taxon>
        <taxon>rosids</taxon>
        <taxon>fabids</taxon>
        <taxon>Rosales</taxon>
        <taxon>Moraceae</taxon>
        <taxon>Moreae</taxon>
        <taxon>Morus</taxon>
    </lineage>
</organism>
<protein>
    <submittedName>
        <fullName evidence="1">Uncharacterized protein</fullName>
    </submittedName>
</protein>
<dbReference type="Proteomes" id="UP000030645">
    <property type="component" value="Unassembled WGS sequence"/>
</dbReference>
<sequence>MAVMTILKPSCCEASGTISLQSINGSTSTTSMVCEHRRKEGLRSEGSTVYTALPSGCRKQEEGNSRYIQA</sequence>
<dbReference type="AlphaFoldDB" id="W9R9L5"/>
<reference evidence="2" key="1">
    <citation type="submission" date="2013-01" db="EMBL/GenBank/DDBJ databases">
        <title>Draft Genome Sequence of a Mulberry Tree, Morus notabilis C.K. Schneid.</title>
        <authorList>
            <person name="He N."/>
            <person name="Zhao S."/>
        </authorList>
    </citation>
    <scope>NUCLEOTIDE SEQUENCE</scope>
</reference>
<evidence type="ECO:0000313" key="1">
    <source>
        <dbReference type="EMBL" id="EXB77676.1"/>
    </source>
</evidence>
<evidence type="ECO:0000313" key="2">
    <source>
        <dbReference type="Proteomes" id="UP000030645"/>
    </source>
</evidence>
<proteinExistence type="predicted"/>
<keyword evidence="2" id="KW-1185">Reference proteome</keyword>
<accession>W9R9L5</accession>